<evidence type="ECO:0000256" key="4">
    <source>
        <dbReference type="ARBA" id="ARBA00022475"/>
    </source>
</evidence>
<comment type="similarity">
    <text evidence="12">Belongs to the pannexin family.</text>
</comment>
<feature type="compositionally biased region" description="Basic and acidic residues" evidence="13">
    <location>
        <begin position="414"/>
        <end position="432"/>
    </location>
</feature>
<dbReference type="InterPro" id="IPR000990">
    <property type="entry name" value="Innexin"/>
</dbReference>
<evidence type="ECO:0000256" key="9">
    <source>
        <dbReference type="ARBA" id="ARBA00023065"/>
    </source>
</evidence>
<dbReference type="PRINTS" id="PR01262">
    <property type="entry name" value="INNEXIN"/>
</dbReference>
<evidence type="ECO:0000256" key="13">
    <source>
        <dbReference type="SAM" id="MobiDB-lite"/>
    </source>
</evidence>
<feature type="transmembrane region" description="Helical" evidence="12">
    <location>
        <begin position="342"/>
        <end position="359"/>
    </location>
</feature>
<keyword evidence="3 12" id="KW-0813">Transport</keyword>
<reference evidence="14" key="2">
    <citation type="submission" date="2022-08" db="UniProtKB">
        <authorList>
            <consortium name="EnsemblMetazoa"/>
        </authorList>
    </citation>
    <scope>IDENTIFICATION</scope>
    <source>
        <strain evidence="14">STECLA/ALBI9_A</strain>
    </source>
</reference>
<dbReference type="VEuPathDB" id="VectorBase:AALB20_033555"/>
<protein>
    <recommendedName>
        <fullName evidence="12">Innexin</fullName>
    </recommendedName>
</protein>
<keyword evidence="11 12" id="KW-0407">Ion channel</keyword>
<evidence type="ECO:0000313" key="14">
    <source>
        <dbReference type="EnsemblMetazoa" id="AALB009254-PA"/>
    </source>
</evidence>
<evidence type="ECO:0000256" key="2">
    <source>
        <dbReference type="ARBA" id="ARBA00004651"/>
    </source>
</evidence>
<name>A0A182FRS8_ANOAL</name>
<comment type="subcellular location">
    <subcellularLocation>
        <location evidence="1">Cell junction</location>
        <location evidence="1">Gap junction</location>
    </subcellularLocation>
    <subcellularLocation>
        <location evidence="2 12">Cell membrane</location>
        <topology evidence="2 12">Multi-pass membrane protein</topology>
    </subcellularLocation>
</comment>
<dbReference type="PANTHER" id="PTHR11893">
    <property type="entry name" value="INNEXIN"/>
    <property type="match status" value="1"/>
</dbReference>
<evidence type="ECO:0000256" key="1">
    <source>
        <dbReference type="ARBA" id="ARBA00004610"/>
    </source>
</evidence>
<evidence type="ECO:0000256" key="6">
    <source>
        <dbReference type="ARBA" id="ARBA00022868"/>
    </source>
</evidence>
<evidence type="ECO:0000256" key="11">
    <source>
        <dbReference type="ARBA" id="ARBA00023303"/>
    </source>
</evidence>
<keyword evidence="8 12" id="KW-1133">Transmembrane helix</keyword>
<keyword evidence="4" id="KW-1003">Cell membrane</keyword>
<evidence type="ECO:0000256" key="5">
    <source>
        <dbReference type="ARBA" id="ARBA00022692"/>
    </source>
</evidence>
<dbReference type="AlphaFoldDB" id="A0A182FRS8"/>
<evidence type="ECO:0000256" key="8">
    <source>
        <dbReference type="ARBA" id="ARBA00022989"/>
    </source>
</evidence>
<dbReference type="VEuPathDB" id="VectorBase:AALB017605"/>
<feature type="region of interest" description="Disordered" evidence="13">
    <location>
        <begin position="414"/>
        <end position="449"/>
    </location>
</feature>
<evidence type="ECO:0000256" key="7">
    <source>
        <dbReference type="ARBA" id="ARBA00022949"/>
    </source>
</evidence>
<dbReference type="GO" id="GO:0005921">
    <property type="term" value="C:gap junction"/>
    <property type="evidence" value="ECO:0007669"/>
    <property type="project" value="UniProtKB-SubCell"/>
</dbReference>
<dbReference type="PANTHER" id="PTHR11893:SF38">
    <property type="entry name" value="INNEXIN INX7"/>
    <property type="match status" value="1"/>
</dbReference>
<dbReference type="GO" id="GO:0034220">
    <property type="term" value="P:monoatomic ion transmembrane transport"/>
    <property type="evidence" value="ECO:0007669"/>
    <property type="project" value="UniProtKB-KW"/>
</dbReference>
<gene>
    <name evidence="12" type="primary">inx</name>
</gene>
<evidence type="ECO:0000256" key="12">
    <source>
        <dbReference type="RuleBase" id="RU010713"/>
    </source>
</evidence>
<dbReference type="Proteomes" id="UP000069272">
    <property type="component" value="Chromosome 2R"/>
</dbReference>
<evidence type="ECO:0000256" key="3">
    <source>
        <dbReference type="ARBA" id="ARBA00022448"/>
    </source>
</evidence>
<keyword evidence="15" id="KW-1185">Reference proteome</keyword>
<dbReference type="GO" id="GO:0005886">
    <property type="term" value="C:plasma membrane"/>
    <property type="evidence" value="ECO:0007669"/>
    <property type="project" value="UniProtKB-SubCell"/>
</dbReference>
<feature type="transmembrane region" description="Helical" evidence="12">
    <location>
        <begin position="28"/>
        <end position="45"/>
    </location>
</feature>
<evidence type="ECO:0000256" key="10">
    <source>
        <dbReference type="ARBA" id="ARBA00023136"/>
    </source>
</evidence>
<comment type="function">
    <text evidence="12">Structural component of the gap junctions.</text>
</comment>
<dbReference type="PROSITE" id="PS51013">
    <property type="entry name" value="PANNEXIN"/>
    <property type="match status" value="1"/>
</dbReference>
<feature type="transmembrane region" description="Helical" evidence="12">
    <location>
        <begin position="287"/>
        <end position="311"/>
    </location>
</feature>
<sequence length="449" mass="52167">MLNTFSVLSPHLKFKYKFVTIDNLAFKFHYRATFIMLLVCTVLVTSRQYIGEHIRCITGGSIPEHVINTFCFFTTTFTVIRHYNETLLQQGQLPHPGVGPMYSEDTTKRHAYYQWVPFILFLQALTFYAPHKIWRAYEGGRLKKLVDGLHMAHLSEHYRAQQNVSFATRHTLLTRDNVDAKLNVVKREFFKHVQIHGNWAWKLCCCEVLNLVNCLIQMIFTHLFLGGQFWNLGPRFLAEDFEGTMDILDTVFPKVTKCHFYKYGPTGSIQKHDALCVMALNVINEKIFTFLWFWYVVLLSISVLALLWRLITILLHNRWTKLTAAILSFASPGRLNPQDVEFVTYNLAFSQWLFLYYLAKNMDGHLFRKVLRNIIDELQSPPEPSQLGIDTVDGGFEADDDLLSNQSSLKKDGRFRYESESKKARSGGRDELEMQFCSSAKRPELTKKQ</sequence>
<reference evidence="14 15" key="1">
    <citation type="journal article" date="2017" name="G3 (Bethesda)">
        <title>The Physical Genome Mapping of Anopheles albimanus Corrected Scaffold Misassemblies and Identified Interarm Rearrangements in Genus Anopheles.</title>
        <authorList>
            <person name="Artemov G.N."/>
            <person name="Peery A.N."/>
            <person name="Jiang X."/>
            <person name="Tu Z."/>
            <person name="Stegniy V.N."/>
            <person name="Sharakhova M.V."/>
            <person name="Sharakhov I.V."/>
        </authorList>
    </citation>
    <scope>NUCLEOTIDE SEQUENCE [LARGE SCALE GENOMIC DNA]</scope>
    <source>
        <strain evidence="14 15">ALBI9_A</strain>
    </source>
</reference>
<organism evidence="14 15">
    <name type="scientific">Anopheles albimanus</name>
    <name type="common">New world malaria mosquito</name>
    <dbReference type="NCBI Taxonomy" id="7167"/>
    <lineage>
        <taxon>Eukaryota</taxon>
        <taxon>Metazoa</taxon>
        <taxon>Ecdysozoa</taxon>
        <taxon>Arthropoda</taxon>
        <taxon>Hexapoda</taxon>
        <taxon>Insecta</taxon>
        <taxon>Pterygota</taxon>
        <taxon>Neoptera</taxon>
        <taxon>Endopterygota</taxon>
        <taxon>Diptera</taxon>
        <taxon>Nematocera</taxon>
        <taxon>Culicoidea</taxon>
        <taxon>Culicidae</taxon>
        <taxon>Anophelinae</taxon>
        <taxon>Anopheles</taxon>
    </lineage>
</organism>
<keyword evidence="5 12" id="KW-0812">Transmembrane</keyword>
<dbReference type="EnsemblMetazoa" id="AALB009254-RA">
    <property type="protein sequence ID" value="AALB009254-PA"/>
    <property type="gene ID" value="AALB009254"/>
</dbReference>
<keyword evidence="6" id="KW-0303">Gap junction</keyword>
<comment type="caution">
    <text evidence="12">Lacks conserved residue(s) required for the propagation of feature annotation.</text>
</comment>
<keyword evidence="7" id="KW-0965">Cell junction</keyword>
<keyword evidence="10 12" id="KW-0472">Membrane</keyword>
<evidence type="ECO:0000313" key="15">
    <source>
        <dbReference type="Proteomes" id="UP000069272"/>
    </source>
</evidence>
<dbReference type="Pfam" id="PF00876">
    <property type="entry name" value="Innexin"/>
    <property type="match status" value="1"/>
</dbReference>
<dbReference type="STRING" id="7167.A0A182FRS8"/>
<proteinExistence type="inferred from homology"/>
<dbReference type="GO" id="GO:0007602">
    <property type="term" value="P:phototransduction"/>
    <property type="evidence" value="ECO:0007669"/>
    <property type="project" value="TreeGrafter"/>
</dbReference>
<keyword evidence="9 12" id="KW-0406">Ion transport</keyword>
<accession>A0A182FRS8</accession>
<dbReference type="GO" id="GO:0005243">
    <property type="term" value="F:gap junction channel activity"/>
    <property type="evidence" value="ECO:0007669"/>
    <property type="project" value="TreeGrafter"/>
</dbReference>